<dbReference type="Proteomes" id="UP000798808">
    <property type="component" value="Unassembled WGS sequence"/>
</dbReference>
<name>A0ABW9RM78_9BACT</name>
<dbReference type="RefSeq" id="WP_155170951.1">
    <property type="nucleotide sequence ID" value="NZ_BAAAFL010000010.1"/>
</dbReference>
<comment type="caution">
    <text evidence="7">The sequence shown here is derived from an EMBL/GenBank/DDBJ whole genome shotgun (WGS) entry which is preliminary data.</text>
</comment>
<dbReference type="Pfam" id="PF03649">
    <property type="entry name" value="UPF0014"/>
    <property type="match status" value="1"/>
</dbReference>
<proteinExistence type="inferred from homology"/>
<feature type="transmembrane region" description="Helical" evidence="6">
    <location>
        <begin position="65"/>
        <end position="85"/>
    </location>
</feature>
<evidence type="ECO:0000256" key="2">
    <source>
        <dbReference type="ARBA" id="ARBA00005268"/>
    </source>
</evidence>
<evidence type="ECO:0000256" key="5">
    <source>
        <dbReference type="ARBA" id="ARBA00023136"/>
    </source>
</evidence>
<comment type="similarity">
    <text evidence="2">Belongs to the UPF0014 family.</text>
</comment>
<feature type="transmembrane region" description="Helical" evidence="6">
    <location>
        <begin position="190"/>
        <end position="212"/>
    </location>
</feature>
<sequence>MEGSEEISTLALVLAYLLLLIPVLLAYYFKITIVKRLVISAIRMTGQLFVVGIALIYFFELDNNWLNASWVIGMVVFAAVSTVNNSELNYRIFLPPTFLAFLISTGLVLWFFNAVLVDLDNVFDARYLIVIGGMLLGNSLKGDIIGISKFYEDIKKDEKRYQYHLAMGASQREVVVPFFRDSMAAALKPFIASMATMGLVFLPGMMTGQIIGGEDPATAIKYQIAIMLAVFVATTLSVSLTIFITYRRAFDSYGILKKTIFRKSR</sequence>
<protein>
    <submittedName>
        <fullName evidence="7">ABC transporter permease</fullName>
    </submittedName>
</protein>
<dbReference type="PANTHER" id="PTHR30028:SF0">
    <property type="entry name" value="PROTEIN ALUMINUM SENSITIVE 3"/>
    <property type="match status" value="1"/>
</dbReference>
<accession>A0ABW9RM78</accession>
<feature type="transmembrane region" description="Helical" evidence="6">
    <location>
        <begin position="92"/>
        <end position="115"/>
    </location>
</feature>
<comment type="subcellular location">
    <subcellularLocation>
        <location evidence="1">Membrane</location>
        <topology evidence="1">Multi-pass membrane protein</topology>
    </subcellularLocation>
</comment>
<dbReference type="PANTHER" id="PTHR30028">
    <property type="entry name" value="UPF0014 INNER MEMBRANE PROTEIN YBBM-RELATED"/>
    <property type="match status" value="1"/>
</dbReference>
<evidence type="ECO:0000256" key="1">
    <source>
        <dbReference type="ARBA" id="ARBA00004141"/>
    </source>
</evidence>
<dbReference type="InterPro" id="IPR005226">
    <property type="entry name" value="UPF0014_fam"/>
</dbReference>
<evidence type="ECO:0000256" key="3">
    <source>
        <dbReference type="ARBA" id="ARBA00022692"/>
    </source>
</evidence>
<feature type="transmembrane region" description="Helical" evidence="6">
    <location>
        <begin position="224"/>
        <end position="246"/>
    </location>
</feature>
<gene>
    <name evidence="7" type="ORF">E1163_08165</name>
</gene>
<keyword evidence="3 6" id="KW-0812">Transmembrane</keyword>
<keyword evidence="4 6" id="KW-1133">Transmembrane helix</keyword>
<evidence type="ECO:0000256" key="4">
    <source>
        <dbReference type="ARBA" id="ARBA00022989"/>
    </source>
</evidence>
<organism evidence="7 8">
    <name type="scientific">Fulvivirga kasyanovii</name>
    <dbReference type="NCBI Taxonomy" id="396812"/>
    <lineage>
        <taxon>Bacteria</taxon>
        <taxon>Pseudomonadati</taxon>
        <taxon>Bacteroidota</taxon>
        <taxon>Cytophagia</taxon>
        <taxon>Cytophagales</taxon>
        <taxon>Fulvivirgaceae</taxon>
        <taxon>Fulvivirga</taxon>
    </lineage>
</organism>
<feature type="transmembrane region" description="Helical" evidence="6">
    <location>
        <begin position="6"/>
        <end position="29"/>
    </location>
</feature>
<dbReference type="EMBL" id="SMLW01000465">
    <property type="protein sequence ID" value="MTI24912.1"/>
    <property type="molecule type" value="Genomic_DNA"/>
</dbReference>
<reference evidence="7 8" key="1">
    <citation type="submission" date="2019-02" db="EMBL/GenBank/DDBJ databases">
        <authorList>
            <person name="Goldberg S.R."/>
            <person name="Haltli B.A."/>
            <person name="Correa H."/>
            <person name="Russell K.G."/>
        </authorList>
    </citation>
    <scope>NUCLEOTIDE SEQUENCE [LARGE SCALE GENOMIC DNA]</scope>
    <source>
        <strain evidence="7 8">JCM 16186</strain>
    </source>
</reference>
<evidence type="ECO:0000256" key="6">
    <source>
        <dbReference type="SAM" id="Phobius"/>
    </source>
</evidence>
<keyword evidence="8" id="KW-1185">Reference proteome</keyword>
<feature type="transmembrane region" description="Helical" evidence="6">
    <location>
        <begin position="127"/>
        <end position="151"/>
    </location>
</feature>
<evidence type="ECO:0000313" key="8">
    <source>
        <dbReference type="Proteomes" id="UP000798808"/>
    </source>
</evidence>
<feature type="transmembrane region" description="Helical" evidence="6">
    <location>
        <begin position="41"/>
        <end position="59"/>
    </location>
</feature>
<evidence type="ECO:0000313" key="7">
    <source>
        <dbReference type="EMBL" id="MTI24912.1"/>
    </source>
</evidence>
<keyword evidence="5 6" id="KW-0472">Membrane</keyword>